<sequence length="662" mass="72895">MDAATEKAEPEASTPTPTPSAPAKAPGASEPLSGCTCAACMPMQMVHHPAGDLSQAEKKKKKKKRYVAPQPDKHTFATQQTFLESLTPIPVESVNEANRKCPICWKPYGEAPDPGFDNSEAPVKLQCDHVFGDKCLRHTFAIAGTSTIAIRPLTFCPNSRGVLLGEKLIGYALLNKQHHQNDVEMFSNMLEESYRPEQGSTHFGDYWWPVIQQLQRGTHNMSGITLLDNAIILDRKPRKVPRTAVKEMPNLPPGYEVYLAEASSSSLEVGQNVPPSWTYAYGMMGFVPPPGFPHHHHHHHHNHVSTVPSSSFSSIPPPTAPSTAASSTAVPSTTVPPPAAPSTAVPLSVIPPPFPTTPQLPKSCPFPNAPPFPSAPPFPNASPFVTVNSPTNPVAEPPPPAPEASGPSGTWGDALGQPTHLDQLIAMKTKLKEKMGNGAGKLSEKEIQQIMVEKYALQQQALKSANDRKRLSDIQQQALDAQKQMKLDCIRTLSLELARIYSEYQSHIDPAEEHRQEAHEIQERPRFMPTSITVHESDINNTSHKVNPLDRHLSLMFGDGEDIDDDDDDNDSNSNDQNEKQLNKLTLIITRNVCTSCCTIKDDEVATLKPPETLWWQNDRKVPDDCPVCHKVLFHKDGRSFLQFSMPLPDHGVDDTEDDENM</sequence>
<reference evidence="2" key="1">
    <citation type="submission" date="2020-01" db="EMBL/GenBank/DDBJ databases">
        <authorList>
            <consortium name="DOE Joint Genome Institute"/>
            <person name="Haridas S."/>
            <person name="Albert R."/>
            <person name="Binder M."/>
            <person name="Bloem J."/>
            <person name="Labutti K."/>
            <person name="Salamov A."/>
            <person name="Andreopoulos B."/>
            <person name="Baker S.E."/>
            <person name="Barry K."/>
            <person name="Bills G."/>
            <person name="Bluhm B.H."/>
            <person name="Cannon C."/>
            <person name="Castanera R."/>
            <person name="Culley D.E."/>
            <person name="Daum C."/>
            <person name="Ezra D."/>
            <person name="Gonzalez J.B."/>
            <person name="Henrissat B."/>
            <person name="Kuo A."/>
            <person name="Liang C."/>
            <person name="Lipzen A."/>
            <person name="Lutzoni F."/>
            <person name="Magnuson J."/>
            <person name="Mondo S."/>
            <person name="Nolan M."/>
            <person name="Ohm R."/>
            <person name="Pangilinan J."/>
            <person name="Park H.-J."/>
            <person name="Ramirez L."/>
            <person name="Alfaro M."/>
            <person name="Sun H."/>
            <person name="Tritt A."/>
            <person name="Yoshinaga Y."/>
            <person name="Zwiers L.-H."/>
            <person name="Turgeon B.G."/>
            <person name="Goodwin S.B."/>
            <person name="Spatafora J.W."/>
            <person name="Crous P.W."/>
            <person name="Grigoriev I.V."/>
        </authorList>
    </citation>
    <scope>NUCLEOTIDE SEQUENCE</scope>
    <source>
        <strain evidence="2">P77</strain>
    </source>
</reference>
<evidence type="ECO:0000256" key="1">
    <source>
        <dbReference type="SAM" id="MobiDB-lite"/>
    </source>
</evidence>
<feature type="region of interest" description="Disordered" evidence="1">
    <location>
        <begin position="294"/>
        <end position="342"/>
    </location>
</feature>
<protein>
    <submittedName>
        <fullName evidence="2">Uncharacterized protein</fullName>
    </submittedName>
</protein>
<dbReference type="SUPFAM" id="SSF57850">
    <property type="entry name" value="RING/U-box"/>
    <property type="match status" value="1"/>
</dbReference>
<dbReference type="GO" id="GO:0030041">
    <property type="term" value="P:actin filament polymerization"/>
    <property type="evidence" value="ECO:0007669"/>
    <property type="project" value="TreeGrafter"/>
</dbReference>
<feature type="compositionally biased region" description="Low complexity" evidence="1">
    <location>
        <begin position="304"/>
        <end position="314"/>
    </location>
</feature>
<dbReference type="Proteomes" id="UP000800040">
    <property type="component" value="Unassembled WGS sequence"/>
</dbReference>
<dbReference type="EMBL" id="ML975490">
    <property type="protein sequence ID" value="KAF1828855.1"/>
    <property type="molecule type" value="Genomic_DNA"/>
</dbReference>
<dbReference type="Gene3D" id="3.30.40.10">
    <property type="entry name" value="Zinc/RING finger domain, C3HC4 (zinc finger)"/>
    <property type="match status" value="1"/>
</dbReference>
<feature type="region of interest" description="Disordered" evidence="1">
    <location>
        <begin position="383"/>
        <end position="416"/>
    </location>
</feature>
<dbReference type="PANTHER" id="PTHR45691">
    <property type="entry name" value="PROTEIN DIAPHANOUS"/>
    <property type="match status" value="1"/>
</dbReference>
<evidence type="ECO:0000313" key="3">
    <source>
        <dbReference type="Proteomes" id="UP000800040"/>
    </source>
</evidence>
<evidence type="ECO:0000313" key="2">
    <source>
        <dbReference type="EMBL" id="KAF1828855.1"/>
    </source>
</evidence>
<dbReference type="GO" id="GO:0005884">
    <property type="term" value="C:actin filament"/>
    <property type="evidence" value="ECO:0007669"/>
    <property type="project" value="TreeGrafter"/>
</dbReference>
<gene>
    <name evidence="2" type="ORF">BDW02DRAFT_651777</name>
</gene>
<dbReference type="AlphaFoldDB" id="A0A6A5JWB9"/>
<feature type="compositionally biased region" description="Basic and acidic residues" evidence="1">
    <location>
        <begin position="1"/>
        <end position="10"/>
    </location>
</feature>
<dbReference type="PANTHER" id="PTHR45691:SF6">
    <property type="entry name" value="PROTEIN DIAPHANOUS"/>
    <property type="match status" value="1"/>
</dbReference>
<organism evidence="2 3">
    <name type="scientific">Decorospora gaudefroyi</name>
    <dbReference type="NCBI Taxonomy" id="184978"/>
    <lineage>
        <taxon>Eukaryota</taxon>
        <taxon>Fungi</taxon>
        <taxon>Dikarya</taxon>
        <taxon>Ascomycota</taxon>
        <taxon>Pezizomycotina</taxon>
        <taxon>Dothideomycetes</taxon>
        <taxon>Pleosporomycetidae</taxon>
        <taxon>Pleosporales</taxon>
        <taxon>Pleosporineae</taxon>
        <taxon>Pleosporaceae</taxon>
        <taxon>Decorospora</taxon>
    </lineage>
</organism>
<feature type="compositionally biased region" description="Low complexity" evidence="1">
    <location>
        <begin position="383"/>
        <end position="394"/>
    </location>
</feature>
<feature type="compositionally biased region" description="Low complexity" evidence="1">
    <location>
        <begin position="11"/>
        <end position="31"/>
    </location>
</feature>
<feature type="compositionally biased region" description="Basic residues" evidence="1">
    <location>
        <begin position="294"/>
        <end position="303"/>
    </location>
</feature>
<feature type="region of interest" description="Disordered" evidence="1">
    <location>
        <begin position="557"/>
        <end position="578"/>
    </location>
</feature>
<dbReference type="InterPro" id="IPR013083">
    <property type="entry name" value="Znf_RING/FYVE/PHD"/>
</dbReference>
<feature type="region of interest" description="Disordered" evidence="1">
    <location>
        <begin position="51"/>
        <end position="71"/>
    </location>
</feature>
<feature type="region of interest" description="Disordered" evidence="1">
    <location>
        <begin position="1"/>
        <end position="31"/>
    </location>
</feature>
<dbReference type="OrthoDB" id="8062037at2759"/>
<accession>A0A6A5JWB9</accession>
<proteinExistence type="predicted"/>
<name>A0A6A5JWB9_9PLEO</name>
<keyword evidence="3" id="KW-1185">Reference proteome</keyword>
<dbReference type="InterPro" id="IPR051412">
    <property type="entry name" value="Formin_Homology_Diaphanous_sf"/>
</dbReference>
<feature type="compositionally biased region" description="Acidic residues" evidence="1">
    <location>
        <begin position="559"/>
        <end position="571"/>
    </location>
</feature>
<feature type="compositionally biased region" description="Low complexity" evidence="1">
    <location>
        <begin position="321"/>
        <end position="333"/>
    </location>
</feature>